<dbReference type="SUPFAM" id="SSF63829">
    <property type="entry name" value="Calcium-dependent phosphotriesterase"/>
    <property type="match status" value="1"/>
</dbReference>
<keyword evidence="2" id="KW-1185">Reference proteome</keyword>
<evidence type="ECO:0000313" key="2">
    <source>
        <dbReference type="Proteomes" id="UP000620064"/>
    </source>
</evidence>
<dbReference type="EMBL" id="BMLV01000001">
    <property type="protein sequence ID" value="GGP01744.1"/>
    <property type="molecule type" value="Genomic_DNA"/>
</dbReference>
<protein>
    <submittedName>
        <fullName evidence="1">Uncharacterized protein</fullName>
    </submittedName>
</protein>
<sequence length="534" mass="61569">MKTSFIYFLLFFLNISAQESQNSLWNPYDMQFTRDNKYLVVSSPNDSKIWNLQTKDCINVTPNFYKETTSNNNSWAYLQDDNSFFFHQTVLGDEIYKINPDGKSKTTLGSLNGGKYQGYTFDFPPTYFLTSDILLCIRSEASQIPYISVENVGERKPLFASKIDGYNSYDKSNMNFHVLKGDNNIYYLLSFRTSPKNSKNGEGIVTEINLDTKKAKILAKGIEVYIGDDSYSASRIEKLKKSTETPHFIILHLDDFVYVIRKSDGKILDNLDIRTQFSEYAYPEICGERDGKLLVRNYDFSKDGGINFTSLDFDTKAKIEDVLHFAINVLDIKFLRTAVSRTGKEFVIACNMKGDDGFKVAYIDSQKLTMLRDNANLVENFLSEQTIAKQKNDAAKAQKTEELRTSTKEEAVARNWYAIIDKDNNHYGMGISLKTDSYGNISGDFNYRFSPSGMDHYHWYDAIYEVSGKFISEDKFTLKVERAKFSHEYFEGKYMITNTLTFQIVVNPETNLYRIYCEEWSGYFEEGAVDSHYF</sequence>
<dbReference type="Proteomes" id="UP000620064">
    <property type="component" value="Unassembled WGS sequence"/>
</dbReference>
<reference evidence="2" key="1">
    <citation type="journal article" date="2019" name="Int. J. Syst. Evol. Microbiol.">
        <title>The Global Catalogue of Microorganisms (GCM) 10K type strain sequencing project: providing services to taxonomists for standard genome sequencing and annotation.</title>
        <authorList>
            <consortium name="The Broad Institute Genomics Platform"/>
            <consortium name="The Broad Institute Genome Sequencing Center for Infectious Disease"/>
            <person name="Wu L."/>
            <person name="Ma J."/>
        </authorList>
    </citation>
    <scope>NUCLEOTIDE SEQUENCE [LARGE SCALE GENOMIC DNA]</scope>
    <source>
        <strain evidence="2">CGMCC 1.7656</strain>
    </source>
</reference>
<organism evidence="1 2">
    <name type="scientific">Cloacibacterium rupense</name>
    <dbReference type="NCBI Taxonomy" id="517423"/>
    <lineage>
        <taxon>Bacteria</taxon>
        <taxon>Pseudomonadati</taxon>
        <taxon>Bacteroidota</taxon>
        <taxon>Flavobacteriia</taxon>
        <taxon>Flavobacteriales</taxon>
        <taxon>Weeksellaceae</taxon>
    </lineage>
</organism>
<accession>A0ABQ2NG97</accession>
<proteinExistence type="predicted"/>
<comment type="caution">
    <text evidence="1">The sequence shown here is derived from an EMBL/GenBank/DDBJ whole genome shotgun (WGS) entry which is preliminary data.</text>
</comment>
<name>A0ABQ2NG97_9FLAO</name>
<evidence type="ECO:0000313" key="1">
    <source>
        <dbReference type="EMBL" id="GGP01744.1"/>
    </source>
</evidence>
<dbReference type="RefSeq" id="WP_188616341.1">
    <property type="nucleotide sequence ID" value="NZ_BMLV01000001.1"/>
</dbReference>
<gene>
    <name evidence="1" type="ORF">GCM10010992_03350</name>
</gene>